<evidence type="ECO:0000313" key="2">
    <source>
        <dbReference type="EMBL" id="KAJ5131038.1"/>
    </source>
</evidence>
<dbReference type="GeneID" id="81406991"/>
<dbReference type="EMBL" id="JAPQKL010000005">
    <property type="protein sequence ID" value="KAJ5131038.1"/>
    <property type="molecule type" value="Genomic_DNA"/>
</dbReference>
<protein>
    <recommendedName>
        <fullName evidence="1">DNA helicase Pif1-like 2B domain-containing protein</fullName>
    </recommendedName>
</protein>
<dbReference type="InterPro" id="IPR049163">
    <property type="entry name" value="Pif1-like_2B_dom"/>
</dbReference>
<feature type="domain" description="DNA helicase Pif1-like 2B" evidence="1">
    <location>
        <begin position="109"/>
        <end position="153"/>
    </location>
</feature>
<dbReference type="Proteomes" id="UP001149079">
    <property type="component" value="Unassembled WGS sequence"/>
</dbReference>
<keyword evidence="3" id="KW-1185">Reference proteome</keyword>
<evidence type="ECO:0000313" key="3">
    <source>
        <dbReference type="Proteomes" id="UP001149079"/>
    </source>
</evidence>
<dbReference type="OrthoDB" id="4332274at2759"/>
<gene>
    <name evidence="2" type="ORF">N7515_007077</name>
</gene>
<name>A0A9W9GW55_9EURO</name>
<organism evidence="2 3">
    <name type="scientific">Penicillium bovifimosum</name>
    <dbReference type="NCBI Taxonomy" id="126998"/>
    <lineage>
        <taxon>Eukaryota</taxon>
        <taxon>Fungi</taxon>
        <taxon>Dikarya</taxon>
        <taxon>Ascomycota</taxon>
        <taxon>Pezizomycotina</taxon>
        <taxon>Eurotiomycetes</taxon>
        <taxon>Eurotiomycetidae</taxon>
        <taxon>Eurotiales</taxon>
        <taxon>Aspergillaceae</taxon>
        <taxon>Penicillium</taxon>
    </lineage>
</organism>
<dbReference type="Pfam" id="PF21530">
    <property type="entry name" value="Pif1_2B_dom"/>
    <property type="match status" value="1"/>
</dbReference>
<accession>A0A9W9GW55</accession>
<dbReference type="PANTHER" id="PTHR10492:SF57">
    <property type="entry name" value="ATP-DEPENDENT DNA HELICASE"/>
    <property type="match status" value="1"/>
</dbReference>
<comment type="caution">
    <text evidence="2">The sequence shown here is derived from an EMBL/GenBank/DDBJ whole genome shotgun (WGS) entry which is preliminary data.</text>
</comment>
<evidence type="ECO:0000259" key="1">
    <source>
        <dbReference type="Pfam" id="PF21530"/>
    </source>
</evidence>
<dbReference type="RefSeq" id="XP_056521417.1">
    <property type="nucleotide sequence ID" value="XM_056667821.1"/>
</dbReference>
<dbReference type="PANTHER" id="PTHR10492">
    <property type="match status" value="1"/>
</dbReference>
<reference evidence="2" key="2">
    <citation type="journal article" date="2023" name="IMA Fungus">
        <title>Comparative genomic study of the Penicillium genus elucidates a diverse pangenome and 15 lateral gene transfer events.</title>
        <authorList>
            <person name="Petersen C."/>
            <person name="Sorensen T."/>
            <person name="Nielsen M.R."/>
            <person name="Sondergaard T.E."/>
            <person name="Sorensen J.L."/>
            <person name="Fitzpatrick D.A."/>
            <person name="Frisvad J.C."/>
            <person name="Nielsen K.L."/>
        </authorList>
    </citation>
    <scope>NUCLEOTIDE SEQUENCE</scope>
    <source>
        <strain evidence="2">IBT 22155</strain>
    </source>
</reference>
<proteinExistence type="predicted"/>
<dbReference type="SUPFAM" id="SSF52540">
    <property type="entry name" value="P-loop containing nucleoside triphosphate hydrolases"/>
    <property type="match status" value="1"/>
</dbReference>
<reference evidence="2" key="1">
    <citation type="submission" date="2022-11" db="EMBL/GenBank/DDBJ databases">
        <authorList>
            <person name="Petersen C."/>
        </authorList>
    </citation>
    <scope>NUCLEOTIDE SEQUENCE</scope>
    <source>
        <strain evidence="2">IBT 22155</strain>
    </source>
</reference>
<dbReference type="AlphaFoldDB" id="A0A9W9GW55"/>
<dbReference type="InterPro" id="IPR027417">
    <property type="entry name" value="P-loop_NTPase"/>
</dbReference>
<sequence length="163" mass="18013">MAHKHVFNAVDRMLMLRDVRHDLPDAKDTAFGGPWGYGSGMSPLRISLAVNVYWPPSLTARNVDVDELNIQTLLTLGDGDKYILTAFSDANRESADGVVDISDELTPQYLRSLSVNGLPLGDIRLRLGAPVMFLRNLDPLNGLCNGTRMIVTSIRQRFLQVSS</sequence>